<evidence type="ECO:0000313" key="1">
    <source>
        <dbReference type="EMBL" id="GMN33817.1"/>
    </source>
</evidence>
<dbReference type="AlphaFoldDB" id="A0AA87ZFT7"/>
<accession>A0AA87ZFT7</accession>
<sequence>MSFLQVSLCISPKICRRFGEEAMHQDIQDARPIKRCEQGGLWAVLMANNGGEQWVWLVANKSLSRVCGGIERARLRLG</sequence>
<reference evidence="1" key="1">
    <citation type="submission" date="2023-07" db="EMBL/GenBank/DDBJ databases">
        <title>draft genome sequence of fig (Ficus carica).</title>
        <authorList>
            <person name="Takahashi T."/>
            <person name="Nishimura K."/>
        </authorList>
    </citation>
    <scope>NUCLEOTIDE SEQUENCE</scope>
</reference>
<dbReference type="Proteomes" id="UP001187192">
    <property type="component" value="Unassembled WGS sequence"/>
</dbReference>
<gene>
    <name evidence="1" type="ORF">TIFTF001_004360</name>
</gene>
<comment type="caution">
    <text evidence="1">The sequence shown here is derived from an EMBL/GenBank/DDBJ whole genome shotgun (WGS) entry which is preliminary data.</text>
</comment>
<protein>
    <submittedName>
        <fullName evidence="1">Uncharacterized protein</fullName>
    </submittedName>
</protein>
<dbReference type="EMBL" id="BTGU01000004">
    <property type="protein sequence ID" value="GMN33817.1"/>
    <property type="molecule type" value="Genomic_DNA"/>
</dbReference>
<keyword evidence="2" id="KW-1185">Reference proteome</keyword>
<proteinExistence type="predicted"/>
<dbReference type="Gramene" id="FCD_00012884-RA">
    <property type="protein sequence ID" value="FCD_00012884-RA:cds"/>
    <property type="gene ID" value="FCD_00012884"/>
</dbReference>
<organism evidence="1 2">
    <name type="scientific">Ficus carica</name>
    <name type="common">Common fig</name>
    <dbReference type="NCBI Taxonomy" id="3494"/>
    <lineage>
        <taxon>Eukaryota</taxon>
        <taxon>Viridiplantae</taxon>
        <taxon>Streptophyta</taxon>
        <taxon>Embryophyta</taxon>
        <taxon>Tracheophyta</taxon>
        <taxon>Spermatophyta</taxon>
        <taxon>Magnoliopsida</taxon>
        <taxon>eudicotyledons</taxon>
        <taxon>Gunneridae</taxon>
        <taxon>Pentapetalae</taxon>
        <taxon>rosids</taxon>
        <taxon>fabids</taxon>
        <taxon>Rosales</taxon>
        <taxon>Moraceae</taxon>
        <taxon>Ficeae</taxon>
        <taxon>Ficus</taxon>
    </lineage>
</organism>
<evidence type="ECO:0000313" key="2">
    <source>
        <dbReference type="Proteomes" id="UP001187192"/>
    </source>
</evidence>
<name>A0AA87ZFT7_FICCA</name>